<reference evidence="2 3" key="1">
    <citation type="journal article" date="2010" name="Plant Cell">
        <title>The Chlorella variabilis NC64A genome reveals adaptation to photosymbiosis, coevolution with viruses, and cryptic sex.</title>
        <authorList>
            <person name="Blanc G."/>
            <person name="Duncan G."/>
            <person name="Agarkova I."/>
            <person name="Borodovsky M."/>
            <person name="Gurnon J."/>
            <person name="Kuo A."/>
            <person name="Lindquist E."/>
            <person name="Lucas S."/>
            <person name="Pangilinan J."/>
            <person name="Polle J."/>
            <person name="Salamov A."/>
            <person name="Terry A."/>
            <person name="Yamada T."/>
            <person name="Dunigan D.D."/>
            <person name="Grigoriev I.V."/>
            <person name="Claverie J.M."/>
            <person name="Van Etten J.L."/>
        </authorList>
    </citation>
    <scope>NUCLEOTIDE SEQUENCE [LARGE SCALE GENOMIC DNA]</scope>
    <source>
        <strain evidence="2 3">NC64A</strain>
    </source>
</reference>
<dbReference type="OrthoDB" id="513760at2759"/>
<proteinExistence type="predicted"/>
<accession>E1Z8M7</accession>
<dbReference type="KEGG" id="cvr:CHLNCDRAFT_57187"/>
<dbReference type="GeneID" id="17357161"/>
<keyword evidence="1" id="KW-0812">Transmembrane</keyword>
<dbReference type="Proteomes" id="UP000008141">
    <property type="component" value="Unassembled WGS sequence"/>
</dbReference>
<gene>
    <name evidence="2" type="ORF">CHLNCDRAFT_57187</name>
</gene>
<sequence length="214" mass="23124">MAELADLMTAAVPQPSLLQSQAGAAALALAMHCLLVRDGFEAVEVAQGGAPGRRLRGLLAPDWNKAEHFWVFEYTRQVLPPPGAARKFRLQCSLQAHTRRMFIHASEVDAEGQPEADNIRIMGLQLDNYVPSGDHCAKSSSWDGVIHNQQALCEMYAEFVGAPLWRHAQKAQGSSGRWAALAGGAWEQRTLLLAALGVSALAAGVLAYRRRSAA</sequence>
<dbReference type="RefSeq" id="XP_005849737.1">
    <property type="nucleotide sequence ID" value="XM_005849675.1"/>
</dbReference>
<dbReference type="InParanoid" id="E1Z8M7"/>
<evidence type="ECO:0000313" key="3">
    <source>
        <dbReference type="Proteomes" id="UP000008141"/>
    </source>
</evidence>
<evidence type="ECO:0000313" key="2">
    <source>
        <dbReference type="EMBL" id="EFN57635.1"/>
    </source>
</evidence>
<dbReference type="AlphaFoldDB" id="E1Z8M7"/>
<keyword evidence="1" id="KW-1133">Transmembrane helix</keyword>
<keyword evidence="3" id="KW-1185">Reference proteome</keyword>
<dbReference type="OMA" id="QLDNYVP"/>
<protein>
    <submittedName>
        <fullName evidence="2">Expressed protein</fullName>
    </submittedName>
</protein>
<evidence type="ECO:0000256" key="1">
    <source>
        <dbReference type="SAM" id="Phobius"/>
    </source>
</evidence>
<feature type="transmembrane region" description="Helical" evidence="1">
    <location>
        <begin position="191"/>
        <end position="208"/>
    </location>
</feature>
<organism evidence="3">
    <name type="scientific">Chlorella variabilis</name>
    <name type="common">Green alga</name>
    <dbReference type="NCBI Taxonomy" id="554065"/>
    <lineage>
        <taxon>Eukaryota</taxon>
        <taxon>Viridiplantae</taxon>
        <taxon>Chlorophyta</taxon>
        <taxon>core chlorophytes</taxon>
        <taxon>Trebouxiophyceae</taxon>
        <taxon>Chlorellales</taxon>
        <taxon>Chlorellaceae</taxon>
        <taxon>Chlorella clade</taxon>
        <taxon>Chlorella</taxon>
    </lineage>
</organism>
<dbReference type="EMBL" id="GL433839">
    <property type="protein sequence ID" value="EFN57635.1"/>
    <property type="molecule type" value="Genomic_DNA"/>
</dbReference>
<dbReference type="Gene3D" id="3.40.1000.30">
    <property type="match status" value="1"/>
</dbReference>
<keyword evidence="1" id="KW-0472">Membrane</keyword>
<name>E1Z8M7_CHLVA</name>